<dbReference type="AlphaFoldDB" id="Q0AAY7"/>
<proteinExistence type="predicted"/>
<keyword evidence="1" id="KW-0472">Membrane</keyword>
<name>Q0AAY7_ALKEH</name>
<organism evidence="2 3">
    <name type="scientific">Alkalilimnicola ehrlichii (strain ATCC BAA-1101 / DSM 17681 / MLHE-1)</name>
    <dbReference type="NCBI Taxonomy" id="187272"/>
    <lineage>
        <taxon>Bacteria</taxon>
        <taxon>Pseudomonadati</taxon>
        <taxon>Pseudomonadota</taxon>
        <taxon>Gammaproteobacteria</taxon>
        <taxon>Chromatiales</taxon>
        <taxon>Ectothiorhodospiraceae</taxon>
        <taxon>Alkalilimnicola</taxon>
    </lineage>
</organism>
<keyword evidence="1" id="KW-1133">Transmembrane helix</keyword>
<dbReference type="RefSeq" id="WP_011628395.1">
    <property type="nucleotide sequence ID" value="NC_008340.1"/>
</dbReference>
<dbReference type="Proteomes" id="UP000001962">
    <property type="component" value="Chromosome"/>
</dbReference>
<evidence type="ECO:0000313" key="3">
    <source>
        <dbReference type="Proteomes" id="UP000001962"/>
    </source>
</evidence>
<evidence type="ECO:0008006" key="4">
    <source>
        <dbReference type="Google" id="ProtNLM"/>
    </source>
</evidence>
<protein>
    <recommendedName>
        <fullName evidence="4">Transmembrane protein</fullName>
    </recommendedName>
</protein>
<sequence length="377" mass="42402">MSKPAPTNEAPDLSGHPRAGDVRRFATGEALVLAPLPLPLPVRPMDPKQFLVHIDQTYLDLDSSRHTAQAHQVMIGMPFFIGVIFIGLGAPMLIGAAGLVYGEPFWANALYAAIVSIPYGLFGGTLLFLILLYGFVDRMKQARRHPPVRFHRQRREVACFDPETGQTLVAPFERVTAWMATSSGATPYGAMTHYNFGLTVEDAETGQSYTALFPASLPEEALGLWEAIRRYMDHGPGTLERPTKTFSGLPIDPREHLPYDGVHTLEIARKKLHEDLRDGFTSRVFVFFWYLYHLITFWKLPFRLATWEYHQSRAPIPPEIQAWSEPIPEHDWATPSPELEAAARRMVQAGEQDPDIKLPELLAAGRSCKLQKVRMHP</sequence>
<feature type="transmembrane region" description="Helical" evidence="1">
    <location>
        <begin position="280"/>
        <end position="298"/>
    </location>
</feature>
<feature type="transmembrane region" description="Helical" evidence="1">
    <location>
        <begin position="109"/>
        <end position="136"/>
    </location>
</feature>
<keyword evidence="1" id="KW-0812">Transmembrane</keyword>
<dbReference type="HOGENOM" id="CLU_050044_0_0_6"/>
<dbReference type="KEGG" id="aeh:Mlg_0646"/>
<dbReference type="EMBL" id="CP000453">
    <property type="protein sequence ID" value="ABI56000.1"/>
    <property type="molecule type" value="Genomic_DNA"/>
</dbReference>
<dbReference type="eggNOG" id="ENOG5032QQD">
    <property type="taxonomic scope" value="Bacteria"/>
</dbReference>
<reference evidence="3" key="1">
    <citation type="submission" date="2006-08" db="EMBL/GenBank/DDBJ databases">
        <title>Complete sequence of Alkalilimnicola ehrilichei MLHE-1.</title>
        <authorList>
            <person name="Copeland A."/>
            <person name="Lucas S."/>
            <person name="Lapidus A."/>
            <person name="Barry K."/>
            <person name="Detter J.C."/>
            <person name="Glavina del Rio T."/>
            <person name="Hammon N."/>
            <person name="Israni S."/>
            <person name="Dalin E."/>
            <person name="Tice H."/>
            <person name="Pitluck S."/>
            <person name="Sims D."/>
            <person name="Brettin T."/>
            <person name="Bruce D."/>
            <person name="Han C."/>
            <person name="Tapia R."/>
            <person name="Gilna P."/>
            <person name="Schmutz J."/>
            <person name="Larimer F."/>
            <person name="Land M."/>
            <person name="Hauser L."/>
            <person name="Kyrpides N."/>
            <person name="Mikhailova N."/>
            <person name="Oremland R.S."/>
            <person name="Hoeft S.E."/>
            <person name="Switzer-Blum J."/>
            <person name="Kulp T."/>
            <person name="King G."/>
            <person name="Tabita R."/>
            <person name="Witte B."/>
            <person name="Santini J.M."/>
            <person name="Basu P."/>
            <person name="Hollibaugh J.T."/>
            <person name="Xie G."/>
            <person name="Stolz J.F."/>
            <person name="Richardson P."/>
        </authorList>
    </citation>
    <scope>NUCLEOTIDE SEQUENCE [LARGE SCALE GENOMIC DNA]</scope>
    <source>
        <strain evidence="3">ATCC BAA-1101 / DSM 17681 / MLHE-1</strain>
    </source>
</reference>
<dbReference type="OrthoDB" id="6352119at2"/>
<feature type="transmembrane region" description="Helical" evidence="1">
    <location>
        <begin position="73"/>
        <end position="97"/>
    </location>
</feature>
<gene>
    <name evidence="2" type="ordered locus">Mlg_0646</name>
</gene>
<keyword evidence="3" id="KW-1185">Reference proteome</keyword>
<evidence type="ECO:0000313" key="2">
    <source>
        <dbReference type="EMBL" id="ABI56000.1"/>
    </source>
</evidence>
<accession>Q0AAY7</accession>
<evidence type="ECO:0000256" key="1">
    <source>
        <dbReference type="SAM" id="Phobius"/>
    </source>
</evidence>